<evidence type="ECO:0000313" key="2">
    <source>
        <dbReference type="Proteomes" id="UP000095283"/>
    </source>
</evidence>
<accession>A0A1I7W606</accession>
<sequence length="144" mass="17250">MIQWITVLYCNVRFNNEKLRTELNKSNFYVVLLHKLLRQCVLKSNTRIFTYTAGCCCYSFISIFYIMFFVVFAIYVSLNIRDVRELYKLHTFAQFCHTILKYYVFQLNMVKCTVYSTVVNDANTKKSLGTLQDQLHLYIFYIFT</sequence>
<keyword evidence="1" id="KW-1133">Transmembrane helix</keyword>
<feature type="transmembrane region" description="Helical" evidence="1">
    <location>
        <begin position="48"/>
        <end position="78"/>
    </location>
</feature>
<reference evidence="3" key="1">
    <citation type="submission" date="2016-11" db="UniProtKB">
        <authorList>
            <consortium name="WormBaseParasite"/>
        </authorList>
    </citation>
    <scope>IDENTIFICATION</scope>
</reference>
<evidence type="ECO:0000313" key="3">
    <source>
        <dbReference type="WBParaSite" id="Hba_00042"/>
    </source>
</evidence>
<proteinExistence type="predicted"/>
<dbReference type="Proteomes" id="UP000095283">
    <property type="component" value="Unplaced"/>
</dbReference>
<dbReference type="AlphaFoldDB" id="A0A1I7W606"/>
<keyword evidence="2" id="KW-1185">Reference proteome</keyword>
<evidence type="ECO:0000256" key="1">
    <source>
        <dbReference type="SAM" id="Phobius"/>
    </source>
</evidence>
<dbReference type="WBParaSite" id="Hba_00042">
    <property type="protein sequence ID" value="Hba_00042"/>
    <property type="gene ID" value="Hba_00042"/>
</dbReference>
<keyword evidence="1" id="KW-0472">Membrane</keyword>
<name>A0A1I7W606_HETBA</name>
<organism evidence="2 3">
    <name type="scientific">Heterorhabditis bacteriophora</name>
    <name type="common">Entomopathogenic nematode worm</name>
    <dbReference type="NCBI Taxonomy" id="37862"/>
    <lineage>
        <taxon>Eukaryota</taxon>
        <taxon>Metazoa</taxon>
        <taxon>Ecdysozoa</taxon>
        <taxon>Nematoda</taxon>
        <taxon>Chromadorea</taxon>
        <taxon>Rhabditida</taxon>
        <taxon>Rhabditina</taxon>
        <taxon>Rhabditomorpha</taxon>
        <taxon>Strongyloidea</taxon>
        <taxon>Heterorhabditidae</taxon>
        <taxon>Heterorhabditis</taxon>
    </lineage>
</organism>
<protein>
    <submittedName>
        <fullName evidence="3">Uncharacterized protein</fullName>
    </submittedName>
</protein>
<keyword evidence="1" id="KW-0812">Transmembrane</keyword>